<dbReference type="PROSITE" id="PS50109">
    <property type="entry name" value="HIS_KIN"/>
    <property type="match status" value="1"/>
</dbReference>
<dbReference type="InterPro" id="IPR003594">
    <property type="entry name" value="HATPase_dom"/>
</dbReference>
<dbReference type="InterPro" id="IPR004358">
    <property type="entry name" value="Sig_transdc_His_kin-like_C"/>
</dbReference>
<keyword evidence="9" id="KW-1185">Reference proteome</keyword>
<dbReference type="Gene3D" id="3.30.565.10">
    <property type="entry name" value="Histidine kinase-like ATPase, C-terminal domain"/>
    <property type="match status" value="1"/>
</dbReference>
<dbReference type="EC" id="2.7.13.3" evidence="2"/>
<dbReference type="SUPFAM" id="SSF55874">
    <property type="entry name" value="ATPase domain of HSP90 chaperone/DNA topoisomerase II/histidine kinase"/>
    <property type="match status" value="1"/>
</dbReference>
<dbReference type="AlphaFoldDB" id="A0A0D2GKY5"/>
<gene>
    <name evidence="8" type="ORF">X474_03475</name>
</gene>
<dbReference type="GO" id="GO:0004673">
    <property type="term" value="F:protein histidine kinase activity"/>
    <property type="evidence" value="ECO:0007669"/>
    <property type="project" value="UniProtKB-EC"/>
</dbReference>
<accession>A0A0D2GKY5</accession>
<dbReference type="PANTHER" id="PTHR44936">
    <property type="entry name" value="SENSOR PROTEIN CREC"/>
    <property type="match status" value="1"/>
</dbReference>
<organism evidence="8 9">
    <name type="scientific">Dethiosulfatarculus sandiegensis</name>
    <dbReference type="NCBI Taxonomy" id="1429043"/>
    <lineage>
        <taxon>Bacteria</taxon>
        <taxon>Pseudomonadati</taxon>
        <taxon>Thermodesulfobacteriota</taxon>
        <taxon>Desulfarculia</taxon>
        <taxon>Desulfarculales</taxon>
        <taxon>Desulfarculaceae</taxon>
        <taxon>Dethiosulfatarculus</taxon>
    </lineage>
</organism>
<dbReference type="Pfam" id="PF02518">
    <property type="entry name" value="HATPase_c"/>
    <property type="match status" value="1"/>
</dbReference>
<evidence type="ECO:0000256" key="1">
    <source>
        <dbReference type="ARBA" id="ARBA00000085"/>
    </source>
</evidence>
<dbReference type="OrthoDB" id="9785252at2"/>
<dbReference type="STRING" id="1429043.X474_03475"/>
<feature type="domain" description="Histidine kinase" evidence="7">
    <location>
        <begin position="37"/>
        <end position="242"/>
    </location>
</feature>
<dbReference type="GO" id="GO:0005524">
    <property type="term" value="F:ATP binding"/>
    <property type="evidence" value="ECO:0007669"/>
    <property type="project" value="UniProtKB-KW"/>
</dbReference>
<dbReference type="PRINTS" id="PR00344">
    <property type="entry name" value="BCTRLSENSOR"/>
</dbReference>
<comment type="caution">
    <text evidence="8">The sequence shown here is derived from an EMBL/GenBank/DDBJ whole genome shotgun (WGS) entry which is preliminary data.</text>
</comment>
<keyword evidence="5" id="KW-0418">Kinase</keyword>
<dbReference type="Proteomes" id="UP000032233">
    <property type="component" value="Unassembled WGS sequence"/>
</dbReference>
<dbReference type="EMBL" id="AZAC01000003">
    <property type="protein sequence ID" value="KIX15392.1"/>
    <property type="molecule type" value="Genomic_DNA"/>
</dbReference>
<reference evidence="8 9" key="1">
    <citation type="submission" date="2013-11" db="EMBL/GenBank/DDBJ databases">
        <title>Metagenomic analysis of a methanogenic consortium involved in long chain n-alkane degradation.</title>
        <authorList>
            <person name="Davidova I.A."/>
            <person name="Callaghan A.V."/>
            <person name="Wawrik B."/>
            <person name="Pruitt S."/>
            <person name="Marks C."/>
            <person name="Duncan K.E."/>
            <person name="Suflita J.M."/>
        </authorList>
    </citation>
    <scope>NUCLEOTIDE SEQUENCE [LARGE SCALE GENOMIC DNA]</scope>
    <source>
        <strain evidence="8 9">SPR</strain>
    </source>
</reference>
<dbReference type="RefSeq" id="WP_044346710.1">
    <property type="nucleotide sequence ID" value="NZ_AZAC01000003.1"/>
</dbReference>
<evidence type="ECO:0000256" key="2">
    <source>
        <dbReference type="ARBA" id="ARBA00012438"/>
    </source>
</evidence>
<keyword evidence="6" id="KW-0067">ATP-binding</keyword>
<keyword evidence="3" id="KW-0808">Transferase</keyword>
<protein>
    <recommendedName>
        <fullName evidence="2">histidine kinase</fullName>
        <ecNumber evidence="2">2.7.13.3</ecNumber>
    </recommendedName>
</protein>
<evidence type="ECO:0000259" key="7">
    <source>
        <dbReference type="PROSITE" id="PS50109"/>
    </source>
</evidence>
<dbReference type="InterPro" id="IPR050980">
    <property type="entry name" value="2C_sensor_his_kinase"/>
</dbReference>
<dbReference type="SMART" id="SM00387">
    <property type="entry name" value="HATPase_c"/>
    <property type="match status" value="1"/>
</dbReference>
<evidence type="ECO:0000256" key="5">
    <source>
        <dbReference type="ARBA" id="ARBA00022777"/>
    </source>
</evidence>
<sequence>MSSKTEINPKILEAFLQAERRAMVSRLLKGVVHNLSGVIQQVRLPLDLIELHLSQDQIQEAASTMDSVQAGVTKLTEELQLLAGRSSQDCDDEIRELELSTLIEEQLAFWPGDMFFKHEARVETDLPYLDTRTKAPYMDVALAFNALLANALESLKESGENLLRINLADQGEMVWILIEDHGPGPNPDLGDSIFDPFVTTKDAEHPGLGLFLARKALEKWGGIIKHQGNEPCVFAIGLPRQG</sequence>
<dbReference type="PANTHER" id="PTHR44936:SF10">
    <property type="entry name" value="SENSOR PROTEIN RSTB"/>
    <property type="match status" value="1"/>
</dbReference>
<dbReference type="InParanoid" id="A0A0D2GKY5"/>
<proteinExistence type="predicted"/>
<evidence type="ECO:0000256" key="3">
    <source>
        <dbReference type="ARBA" id="ARBA00022679"/>
    </source>
</evidence>
<evidence type="ECO:0000256" key="6">
    <source>
        <dbReference type="ARBA" id="ARBA00022840"/>
    </source>
</evidence>
<comment type="catalytic activity">
    <reaction evidence="1">
        <text>ATP + protein L-histidine = ADP + protein N-phospho-L-histidine.</text>
        <dbReference type="EC" id="2.7.13.3"/>
    </reaction>
</comment>
<evidence type="ECO:0000313" key="9">
    <source>
        <dbReference type="Proteomes" id="UP000032233"/>
    </source>
</evidence>
<dbReference type="InterPro" id="IPR036890">
    <property type="entry name" value="HATPase_C_sf"/>
</dbReference>
<evidence type="ECO:0000313" key="8">
    <source>
        <dbReference type="EMBL" id="KIX15392.1"/>
    </source>
</evidence>
<keyword evidence="4" id="KW-0547">Nucleotide-binding</keyword>
<name>A0A0D2GKY5_9BACT</name>
<evidence type="ECO:0000256" key="4">
    <source>
        <dbReference type="ARBA" id="ARBA00022741"/>
    </source>
</evidence>
<dbReference type="InterPro" id="IPR005467">
    <property type="entry name" value="His_kinase_dom"/>
</dbReference>